<dbReference type="InterPro" id="IPR055371">
    <property type="entry name" value="SpaA_PFL_dom_4"/>
</dbReference>
<evidence type="ECO:0000256" key="1">
    <source>
        <dbReference type="SAM" id="MobiDB-lite"/>
    </source>
</evidence>
<feature type="domain" description="SpaA-like prealbumin fold" evidence="5">
    <location>
        <begin position="361"/>
        <end position="466"/>
    </location>
</feature>
<dbReference type="GeneID" id="77475080"/>
<name>A0ABQ6VBR4_9MICO</name>
<evidence type="ECO:0000256" key="2">
    <source>
        <dbReference type="SAM" id="Phobius"/>
    </source>
</evidence>
<keyword evidence="3" id="KW-0732">Signal</keyword>
<proteinExistence type="predicted"/>
<dbReference type="EMBL" id="WAAO01000001">
    <property type="protein sequence ID" value="KAB1866509.1"/>
    <property type="molecule type" value="Genomic_DNA"/>
</dbReference>
<accession>A0ABQ6VBR4</accession>
<keyword evidence="2" id="KW-1133">Transmembrane helix</keyword>
<feature type="chain" id="PRO_5045831100" description="Gram-positive cocci surface proteins LPxTG domain-containing protein" evidence="3">
    <location>
        <begin position="34"/>
        <end position="775"/>
    </location>
</feature>
<dbReference type="Pfam" id="PF24514">
    <property type="entry name" value="SpaA_4"/>
    <property type="match status" value="2"/>
</dbReference>
<sequence>MRKTTDRRRGRIASLLAGTILLGSLLAPGGASAVVLPPTAADVPLLVTYVARVCDEYTDVMANKARNNLMESLRDLGPDSTYPGNGVVTVADEAAGSPNCRPLSDWRLTLGQSYQGKSPATLDLSTVTQPFGTAIVTRPEIPELDANGADTGRTIDGAVTVPLDSAQAAIVRSGRTLWVQGGTPTAPLNGQQTTYGYAALRCAQDAVNGDNVEFVSFPKNQTHVFCYYYAVSPPPESGTIVIRKQLAPGSLGQGTFRFDGNLSFADTNADGVNDFLLAPTATAPASQTFVRGAVGAGDPAWQVSEASVGDGWQPAGPPACTSARGTPVSISGQTAQIGLLAGDTVTCTFTNERVLTGPGSLSKLTLGGGGTFPFTIDVPDPGVDRTATVTTEGDGDQALVADAVGSIPGTYTVTETLPASTGAGSWDLVDAQCNGSTVPVTTDGRQRTGSIRIGEGEEFDCLVTNEFTPGGSITIRKATSPTPGTAGFVVTQRDGERIAADAGEAYRATVTTTDADRFEEVEWDGAAPSELVVDPASRYGIVELLPAPSAAGSWALESVDCGPNDADVDLAAASVDVTLTTENPDAVCDFTNVFRPAGRLRVIKNATTDVRLRDGDAELEVQCTPDTDYAFTVPRGSAAFDTGEAPVLDDQRCRVVETATGAAAGASVVTSATVRTDDGPAVPLEPFDSWFPVAAGTDTTVTIDNSYTADTPDPAPSPNPSPSTPAPAPTADPGAGDLATTGLSGPTALLAAAGLLAAAAGLLVARSLRRRGESG</sequence>
<keyword evidence="7" id="KW-1185">Reference proteome</keyword>
<feature type="transmembrane region" description="Helical" evidence="2">
    <location>
        <begin position="748"/>
        <end position="765"/>
    </location>
</feature>
<evidence type="ECO:0000259" key="5">
    <source>
        <dbReference type="Pfam" id="PF24514"/>
    </source>
</evidence>
<dbReference type="RefSeq" id="WP_151458389.1">
    <property type="nucleotide sequence ID" value="NZ_WAAO01000001.1"/>
</dbReference>
<keyword evidence="2" id="KW-0472">Membrane</keyword>
<dbReference type="InterPro" id="IPR046022">
    <property type="entry name" value="DUF5979"/>
</dbReference>
<dbReference type="Pfam" id="PF19407">
    <property type="entry name" value="DUF5979"/>
    <property type="match status" value="1"/>
</dbReference>
<evidence type="ECO:0008006" key="8">
    <source>
        <dbReference type="Google" id="ProtNLM"/>
    </source>
</evidence>
<feature type="signal peptide" evidence="3">
    <location>
        <begin position="1"/>
        <end position="33"/>
    </location>
</feature>
<evidence type="ECO:0000313" key="7">
    <source>
        <dbReference type="Proteomes" id="UP000478836"/>
    </source>
</evidence>
<keyword evidence="2" id="KW-0812">Transmembrane</keyword>
<feature type="domain" description="SpaA-like prealbumin fold" evidence="5">
    <location>
        <begin position="252"/>
        <end position="353"/>
    </location>
</feature>
<dbReference type="Proteomes" id="UP000478836">
    <property type="component" value="Unassembled WGS sequence"/>
</dbReference>
<feature type="domain" description="DUF5979" evidence="4">
    <location>
        <begin position="610"/>
        <end position="708"/>
    </location>
</feature>
<comment type="caution">
    <text evidence="6">The sequence shown here is derived from an EMBL/GenBank/DDBJ whole genome shotgun (WGS) entry which is preliminary data.</text>
</comment>
<reference evidence="7" key="1">
    <citation type="submission" date="2019-09" db="EMBL/GenBank/DDBJ databases">
        <title>Whole genome sequencing of Microbacterium maritypicum.</title>
        <authorList>
            <person name="Lenchi N."/>
        </authorList>
    </citation>
    <scope>NUCLEOTIDE SEQUENCE [LARGE SCALE GENOMIC DNA]</scope>
    <source>
        <strain evidence="7">G1</strain>
    </source>
</reference>
<gene>
    <name evidence="6" type="ORF">F6A08_01400</name>
</gene>
<organism evidence="6 7">
    <name type="scientific">Microbacterium algeriense</name>
    <dbReference type="NCBI Taxonomy" id="2615184"/>
    <lineage>
        <taxon>Bacteria</taxon>
        <taxon>Bacillati</taxon>
        <taxon>Actinomycetota</taxon>
        <taxon>Actinomycetes</taxon>
        <taxon>Micrococcales</taxon>
        <taxon>Microbacteriaceae</taxon>
        <taxon>Microbacterium</taxon>
    </lineage>
</organism>
<feature type="region of interest" description="Disordered" evidence="1">
    <location>
        <begin position="703"/>
        <end position="743"/>
    </location>
</feature>
<feature type="compositionally biased region" description="Low complexity" evidence="1">
    <location>
        <begin position="731"/>
        <end position="743"/>
    </location>
</feature>
<evidence type="ECO:0000256" key="3">
    <source>
        <dbReference type="SAM" id="SignalP"/>
    </source>
</evidence>
<feature type="compositionally biased region" description="Pro residues" evidence="1">
    <location>
        <begin position="713"/>
        <end position="730"/>
    </location>
</feature>
<evidence type="ECO:0000259" key="4">
    <source>
        <dbReference type="Pfam" id="PF19407"/>
    </source>
</evidence>
<protein>
    <recommendedName>
        <fullName evidence="8">Gram-positive cocci surface proteins LPxTG domain-containing protein</fullName>
    </recommendedName>
</protein>
<evidence type="ECO:0000313" key="6">
    <source>
        <dbReference type="EMBL" id="KAB1866509.1"/>
    </source>
</evidence>